<accession>A0A833JEA1</accession>
<dbReference type="AlphaFoldDB" id="A0A833JEA1"/>
<keyword evidence="8" id="KW-1185">Reference proteome</keyword>
<dbReference type="PROSITE" id="PS01109">
    <property type="entry name" value="RIBOSOMAL_L10"/>
    <property type="match status" value="1"/>
</dbReference>
<organism evidence="7 8">
    <name type="scientific">Fluviispira multicolorata</name>
    <dbReference type="NCBI Taxonomy" id="2654512"/>
    <lineage>
        <taxon>Bacteria</taxon>
        <taxon>Pseudomonadati</taxon>
        <taxon>Bdellovibrionota</taxon>
        <taxon>Oligoflexia</taxon>
        <taxon>Silvanigrellales</taxon>
        <taxon>Silvanigrellaceae</taxon>
        <taxon>Fluviispira</taxon>
    </lineage>
</organism>
<dbReference type="HAMAP" id="MF_00362">
    <property type="entry name" value="Ribosomal_uL10"/>
    <property type="match status" value="1"/>
</dbReference>
<comment type="subunit">
    <text evidence="6">Part of the ribosomal stalk of the 50S ribosomal subunit. The N-terminus interacts with L11 and the large rRNA to form the base of the stalk. The C-terminus forms an elongated spine to which L12 dimers bind in a sequential fashion forming a multimeric L10(L12)X complex.</text>
</comment>
<dbReference type="Gene3D" id="3.30.70.1730">
    <property type="match status" value="1"/>
</dbReference>
<dbReference type="InterPro" id="IPR047865">
    <property type="entry name" value="Ribosomal_uL10_bac_type"/>
</dbReference>
<dbReference type="CDD" id="cd05797">
    <property type="entry name" value="Ribosomal_L10"/>
    <property type="match status" value="1"/>
</dbReference>
<dbReference type="Pfam" id="PF00466">
    <property type="entry name" value="Ribosomal_L10"/>
    <property type="match status" value="1"/>
</dbReference>
<protein>
    <recommendedName>
        <fullName evidence="5 6">Large ribosomal subunit protein uL10</fullName>
    </recommendedName>
</protein>
<evidence type="ECO:0000256" key="2">
    <source>
        <dbReference type="ARBA" id="ARBA00008889"/>
    </source>
</evidence>
<sequence>MLLDRNAKLQWRNSVVEALDKSSAVFLANYSGMTVEELTTMRRELKAVNADFHVVKNTIAQKAVEGRDENVISDLFVGQTGVVFAYGDVAAAAKAFSESAKKFEKLKITGGYMEKSALTPAAVQNLASLPSRDVLIGQIIGSMVAPHRGLLNVLNGVPRNLVQVLNAIKDKKAS</sequence>
<comment type="caution">
    <text evidence="7">The sequence shown here is derived from an EMBL/GenBank/DDBJ whole genome shotgun (WGS) entry which is preliminary data.</text>
</comment>
<dbReference type="GO" id="GO:0015934">
    <property type="term" value="C:large ribosomal subunit"/>
    <property type="evidence" value="ECO:0007669"/>
    <property type="project" value="InterPro"/>
</dbReference>
<evidence type="ECO:0000256" key="5">
    <source>
        <dbReference type="ARBA" id="ARBA00035202"/>
    </source>
</evidence>
<evidence type="ECO:0000256" key="4">
    <source>
        <dbReference type="ARBA" id="ARBA00023274"/>
    </source>
</evidence>
<evidence type="ECO:0000256" key="1">
    <source>
        <dbReference type="ARBA" id="ARBA00002633"/>
    </source>
</evidence>
<dbReference type="EMBL" id="WFLN01000007">
    <property type="protein sequence ID" value="KAB8029734.1"/>
    <property type="molecule type" value="Genomic_DNA"/>
</dbReference>
<evidence type="ECO:0000256" key="6">
    <source>
        <dbReference type="HAMAP-Rule" id="MF_00362"/>
    </source>
</evidence>
<dbReference type="InterPro" id="IPR001790">
    <property type="entry name" value="Ribosomal_uL10"/>
</dbReference>
<dbReference type="GO" id="GO:0003735">
    <property type="term" value="F:structural constituent of ribosome"/>
    <property type="evidence" value="ECO:0007669"/>
    <property type="project" value="InterPro"/>
</dbReference>
<dbReference type="Gene3D" id="6.10.250.290">
    <property type="match status" value="1"/>
</dbReference>
<dbReference type="PANTHER" id="PTHR11560">
    <property type="entry name" value="39S RIBOSOMAL PROTEIN L10, MITOCHONDRIAL"/>
    <property type="match status" value="1"/>
</dbReference>
<comment type="similarity">
    <text evidence="2 6">Belongs to the universal ribosomal protein uL10 family.</text>
</comment>
<dbReference type="InterPro" id="IPR043141">
    <property type="entry name" value="Ribosomal_uL10-like_sf"/>
</dbReference>
<keyword evidence="6" id="KW-0699">rRNA-binding</keyword>
<dbReference type="InterPro" id="IPR022973">
    <property type="entry name" value="Ribosomal_uL10_bac"/>
</dbReference>
<gene>
    <name evidence="6 7" type="primary">rplJ</name>
    <name evidence="7" type="ORF">GCL57_09315</name>
</gene>
<comment type="function">
    <text evidence="1 6">Forms part of the ribosomal stalk, playing a central role in the interaction of the ribosome with GTP-bound translation factors.</text>
</comment>
<dbReference type="GO" id="GO:0006412">
    <property type="term" value="P:translation"/>
    <property type="evidence" value="ECO:0007669"/>
    <property type="project" value="UniProtKB-UniRule"/>
</dbReference>
<keyword evidence="4 6" id="KW-0687">Ribonucleoprotein</keyword>
<dbReference type="SUPFAM" id="SSF160369">
    <property type="entry name" value="Ribosomal protein L10-like"/>
    <property type="match status" value="1"/>
</dbReference>
<name>A0A833JEA1_9BACT</name>
<keyword evidence="6" id="KW-0694">RNA-binding</keyword>
<evidence type="ECO:0000313" key="7">
    <source>
        <dbReference type="EMBL" id="KAB8029734.1"/>
    </source>
</evidence>
<dbReference type="NCBIfam" id="NF000955">
    <property type="entry name" value="PRK00099.1-1"/>
    <property type="match status" value="1"/>
</dbReference>
<evidence type="ECO:0000313" key="8">
    <source>
        <dbReference type="Proteomes" id="UP000442694"/>
    </source>
</evidence>
<dbReference type="Proteomes" id="UP000442694">
    <property type="component" value="Unassembled WGS sequence"/>
</dbReference>
<proteinExistence type="inferred from homology"/>
<dbReference type="InterPro" id="IPR002363">
    <property type="entry name" value="Ribosomal_uL10_CS_bac"/>
</dbReference>
<keyword evidence="3 6" id="KW-0689">Ribosomal protein</keyword>
<reference evidence="7 8" key="1">
    <citation type="submission" date="2019-10" db="EMBL/GenBank/DDBJ databases">
        <title>New genus of Silvanigrellaceae.</title>
        <authorList>
            <person name="Pitt A."/>
            <person name="Hahn M.W."/>
        </authorList>
    </citation>
    <scope>NUCLEOTIDE SEQUENCE [LARGE SCALE GENOMIC DNA]</scope>
    <source>
        <strain evidence="7 8">33A1-SZDP</strain>
    </source>
</reference>
<dbReference type="GO" id="GO:0070180">
    <property type="term" value="F:large ribosomal subunit rRNA binding"/>
    <property type="evidence" value="ECO:0007669"/>
    <property type="project" value="UniProtKB-UniRule"/>
</dbReference>
<evidence type="ECO:0000256" key="3">
    <source>
        <dbReference type="ARBA" id="ARBA00022980"/>
    </source>
</evidence>